<dbReference type="InterPro" id="IPR016151">
    <property type="entry name" value="DNA_mismatch_repair_MutS_N"/>
</dbReference>
<dbReference type="Pfam" id="PF05190">
    <property type="entry name" value="MutS_IV"/>
    <property type="match status" value="1"/>
</dbReference>
<comment type="similarity">
    <text evidence="2">Belongs to the DNA mismatch repair MutS family. MSH3 subfamily.</text>
</comment>
<evidence type="ECO:0000256" key="8">
    <source>
        <dbReference type="ARBA" id="ARBA00023204"/>
    </source>
</evidence>
<sequence>MSPSKPGQSQISQYFSTQPSSSSSSKKRVIEVIDLTEDPVDEQPSSKRSKKDALSSPGKADQWRFDLQSPVAQVDPAEVDSRKTRHEAFKRKLLLENNTLFINKRHSTVAQDSDPATEGQHSDSESGPDLGKVSSRSSNSRTLRAATTAKIKKTDVGPSGQSYTPLEKQIIKLKEENPGTLLMVEVGYKYKFYGEDAKVAATDLGMVCYSDRNFLTASIPYERRDIHLKNLLSRGHRVGIVNQIETAALKKVGDNRNAVFERKLTHLFTAATFVDALDSIDERESIDLPSFLCIVEDTKSSENEKDVSIGMICICPSTGDVIWDDFADTSMRLELETRVTHMKPSELLSFQDGLTKPSEKILSSAMHSSTSNGKIRRESFLKLMSYTDAFAYLSRYYSSKASNKSVLIVDSGKLMAVISGFPRRVVVALAHTIKHLSDYNLADILSTTEFFSRFTNRCHMVLTANTLSNLEIFQNETDGSTRGTLFSLLNQTKTKFGARLLRRWTGQPLVDKDALQERIDTVKEIIASSSERLVTVNQILRKLPDLARGLCRIQYGQCTPKELATLISAFEKIARSFEPFDEVSDVGFQSRLLNDIIFALPTLRPAIGEIAGAIRTEEALKGNKIDLWTDPDKYPNIEETAMALQAVEVELQDELKLIRKKLKMPSLDWKTWSNEEYLIEVKRDQEKLIPTHWILFNRTAYYARYRSPEVMKKLEERSQLQEMLDAEANIAYRSFLDTIADQHYGLLRNVVDKLAIADCLGSLAQVALQHSPDYVRPSFSAGDELEIIEGRHPIIEDLRSDPFIPNTIRMGTDGEAKTKIITGPNMGGKSSVVRMVALIAIMAQMGSYVPATSAKLGILDSILTRMGASDDLARGRSTFMIEMTETKDILETATSKSLVILDELGRGTSTFDGMAIASAILHHLVQSTACKTLFITHYPYVAKAIEKQFIANVQNLHMGYMTDLRINGTRDITFLYRLTPGIAHESFGIECGRLAGLPEELLLLASQKASEMQKAVDKRIARNR</sequence>
<feature type="compositionally biased region" description="Polar residues" evidence="14">
    <location>
        <begin position="1"/>
        <end position="19"/>
    </location>
</feature>
<dbReference type="InterPro" id="IPR007861">
    <property type="entry name" value="DNA_mismatch_repair_MutS_clamp"/>
</dbReference>
<dbReference type="SUPFAM" id="SSF48334">
    <property type="entry name" value="DNA repair protein MutS, domain III"/>
    <property type="match status" value="1"/>
</dbReference>
<gene>
    <name evidence="16" type="ORF">K435DRAFT_672535</name>
</gene>
<dbReference type="GO" id="GO:0140664">
    <property type="term" value="F:ATP-dependent DNA damage sensor activity"/>
    <property type="evidence" value="ECO:0007669"/>
    <property type="project" value="InterPro"/>
</dbReference>
<dbReference type="Proteomes" id="UP000297245">
    <property type="component" value="Unassembled WGS sequence"/>
</dbReference>
<evidence type="ECO:0000256" key="5">
    <source>
        <dbReference type="ARBA" id="ARBA00022763"/>
    </source>
</evidence>
<dbReference type="GO" id="GO:0005634">
    <property type="term" value="C:nucleus"/>
    <property type="evidence" value="ECO:0007669"/>
    <property type="project" value="UniProtKB-SubCell"/>
</dbReference>
<dbReference type="FunFam" id="3.40.1170.10:FF:000004">
    <property type="entry name" value="DNA mismatch repair protein"/>
    <property type="match status" value="1"/>
</dbReference>
<dbReference type="PIRSF" id="PIRSF037677">
    <property type="entry name" value="DNA_mis_repair_Msh6"/>
    <property type="match status" value="1"/>
</dbReference>
<dbReference type="SMART" id="SM00534">
    <property type="entry name" value="MUTSac"/>
    <property type="match status" value="1"/>
</dbReference>
<dbReference type="InterPro" id="IPR036678">
    <property type="entry name" value="MutS_con_dom_sf"/>
</dbReference>
<dbReference type="PANTHER" id="PTHR11361">
    <property type="entry name" value="DNA MISMATCH REPAIR PROTEIN MUTS FAMILY MEMBER"/>
    <property type="match status" value="1"/>
</dbReference>
<comment type="subunit">
    <text evidence="11">Heterodimer consisting of MSH2-MSH3 (MutS beta). Forms a ternary complex with MutL alpha (MLH1-PMS1).</text>
</comment>
<dbReference type="EMBL" id="ML179286">
    <property type="protein sequence ID" value="THU92169.1"/>
    <property type="molecule type" value="Genomic_DNA"/>
</dbReference>
<evidence type="ECO:0000313" key="16">
    <source>
        <dbReference type="EMBL" id="THU92169.1"/>
    </source>
</evidence>
<dbReference type="AlphaFoldDB" id="A0A4S8LRP7"/>
<dbReference type="SUPFAM" id="SSF52540">
    <property type="entry name" value="P-loop containing nucleoside triphosphate hydrolases"/>
    <property type="match status" value="1"/>
</dbReference>
<dbReference type="InterPro" id="IPR036187">
    <property type="entry name" value="DNA_mismatch_repair_MutS_sf"/>
</dbReference>
<evidence type="ECO:0000256" key="2">
    <source>
        <dbReference type="ARBA" id="ARBA00007094"/>
    </source>
</evidence>
<keyword evidence="4" id="KW-0547">Nucleotide-binding</keyword>
<evidence type="ECO:0000256" key="3">
    <source>
        <dbReference type="ARBA" id="ARBA00022151"/>
    </source>
</evidence>
<dbReference type="SMART" id="SM00533">
    <property type="entry name" value="MUTSd"/>
    <property type="match status" value="1"/>
</dbReference>
<keyword evidence="5" id="KW-0227">DNA damage</keyword>
<evidence type="ECO:0000256" key="4">
    <source>
        <dbReference type="ARBA" id="ARBA00022741"/>
    </source>
</evidence>
<dbReference type="Pfam" id="PF00488">
    <property type="entry name" value="MutS_V"/>
    <property type="match status" value="1"/>
</dbReference>
<keyword evidence="8" id="KW-0234">DNA repair</keyword>
<evidence type="ECO:0000256" key="7">
    <source>
        <dbReference type="ARBA" id="ARBA00023125"/>
    </source>
</evidence>
<organism evidence="16 17">
    <name type="scientific">Dendrothele bispora (strain CBS 962.96)</name>
    <dbReference type="NCBI Taxonomy" id="1314807"/>
    <lineage>
        <taxon>Eukaryota</taxon>
        <taxon>Fungi</taxon>
        <taxon>Dikarya</taxon>
        <taxon>Basidiomycota</taxon>
        <taxon>Agaricomycotina</taxon>
        <taxon>Agaricomycetes</taxon>
        <taxon>Agaricomycetidae</taxon>
        <taxon>Agaricales</taxon>
        <taxon>Agaricales incertae sedis</taxon>
        <taxon>Dendrothele</taxon>
    </lineage>
</organism>
<protein>
    <recommendedName>
        <fullName evidence="3 13">DNA mismatch repair protein MSH3</fullName>
    </recommendedName>
    <alternativeName>
        <fullName evidence="3 13">DNA mismatch repair protein MSH3</fullName>
    </alternativeName>
    <alternativeName>
        <fullName evidence="12">MutS protein homolog 3</fullName>
    </alternativeName>
</protein>
<dbReference type="Gene3D" id="3.40.1170.10">
    <property type="entry name" value="DNA repair protein MutS, domain I"/>
    <property type="match status" value="1"/>
</dbReference>
<comment type="subcellular location">
    <subcellularLocation>
        <location evidence="1">Nucleus</location>
    </subcellularLocation>
</comment>
<dbReference type="Pfam" id="PF05192">
    <property type="entry name" value="MutS_III"/>
    <property type="match status" value="1"/>
</dbReference>
<evidence type="ECO:0000256" key="11">
    <source>
        <dbReference type="ARBA" id="ARBA00025902"/>
    </source>
</evidence>
<dbReference type="InterPro" id="IPR045076">
    <property type="entry name" value="MutS"/>
</dbReference>
<comment type="function">
    <text evidence="10">Component of the post-replicative DNA mismatch repair system (MMR). Heterodimerizes with MSH2 to form MutS beta, which binds to DNA mismatches thereby initiating DNA repair. MSH3 provides substrate-binding and substrate specificity to the complex. When bound, the MutS beta heterodimer bends the DNA helix and shields approximately 20 base pairs. Acts mainly to repair insertion-deletion loops (IDLs) from 2 to 13 nucleotides in size, but can also repair base-base and single insertion-deletion mismatches that occur during replication. After mismatch binding, forms a ternary complex with the MutL alpha heterodimer, which is thought to be responsible for directing the downstream MMR events, including strand discrimination, excision, and resynthesis. ATP binding and hydrolysis play a pivotal role in mismatch repair functions.</text>
</comment>
<dbReference type="InterPro" id="IPR027417">
    <property type="entry name" value="P-loop_NTPase"/>
</dbReference>
<feature type="region of interest" description="Disordered" evidence="14">
    <location>
        <begin position="106"/>
        <end position="160"/>
    </location>
</feature>
<evidence type="ECO:0000313" key="17">
    <source>
        <dbReference type="Proteomes" id="UP000297245"/>
    </source>
</evidence>
<feature type="domain" description="DNA mismatch repair proteins mutS family" evidence="15">
    <location>
        <begin position="897"/>
        <end position="913"/>
    </location>
</feature>
<dbReference type="InterPro" id="IPR007695">
    <property type="entry name" value="DNA_mismatch_repair_MutS-lik_N"/>
</dbReference>
<evidence type="ECO:0000256" key="6">
    <source>
        <dbReference type="ARBA" id="ARBA00022840"/>
    </source>
</evidence>
<dbReference type="NCBIfam" id="NF003810">
    <property type="entry name" value="PRK05399.1"/>
    <property type="match status" value="1"/>
</dbReference>
<dbReference type="GO" id="GO:0006312">
    <property type="term" value="P:mitotic recombination"/>
    <property type="evidence" value="ECO:0007669"/>
    <property type="project" value="TreeGrafter"/>
</dbReference>
<feature type="region of interest" description="Disordered" evidence="14">
    <location>
        <begin position="1"/>
        <end position="84"/>
    </location>
</feature>
<dbReference type="InterPro" id="IPR007696">
    <property type="entry name" value="DNA_mismatch_repair_MutS_core"/>
</dbReference>
<dbReference type="Pfam" id="PF01624">
    <property type="entry name" value="MutS_I"/>
    <property type="match status" value="1"/>
</dbReference>
<accession>A0A4S8LRP7</accession>
<evidence type="ECO:0000256" key="12">
    <source>
        <dbReference type="ARBA" id="ARBA00029792"/>
    </source>
</evidence>
<evidence type="ECO:0000259" key="15">
    <source>
        <dbReference type="PROSITE" id="PS00486"/>
    </source>
</evidence>
<keyword evidence="17" id="KW-1185">Reference proteome</keyword>
<dbReference type="GO" id="GO:0006298">
    <property type="term" value="P:mismatch repair"/>
    <property type="evidence" value="ECO:0007669"/>
    <property type="project" value="InterPro"/>
</dbReference>
<dbReference type="FunFam" id="1.10.1420.10:FF:000004">
    <property type="entry name" value="DNA mismatch repair protein Msh3"/>
    <property type="match status" value="1"/>
</dbReference>
<dbReference type="GO" id="GO:0030983">
    <property type="term" value="F:mismatched DNA binding"/>
    <property type="evidence" value="ECO:0007669"/>
    <property type="project" value="InterPro"/>
</dbReference>
<evidence type="ECO:0000256" key="13">
    <source>
        <dbReference type="ARBA" id="ARBA00073774"/>
    </source>
</evidence>
<evidence type="ECO:0000256" key="9">
    <source>
        <dbReference type="ARBA" id="ARBA00023242"/>
    </source>
</evidence>
<keyword evidence="9" id="KW-0539">Nucleus</keyword>
<dbReference type="SUPFAM" id="SSF55271">
    <property type="entry name" value="DNA repair protein MutS, domain I"/>
    <property type="match status" value="1"/>
</dbReference>
<evidence type="ECO:0000256" key="1">
    <source>
        <dbReference type="ARBA" id="ARBA00004123"/>
    </source>
</evidence>
<evidence type="ECO:0000256" key="10">
    <source>
        <dbReference type="ARBA" id="ARBA00025373"/>
    </source>
</evidence>
<dbReference type="InterPro" id="IPR017261">
    <property type="entry name" value="DNA_mismatch_repair_MutS/MSH"/>
</dbReference>
<dbReference type="Gene3D" id="3.40.50.300">
    <property type="entry name" value="P-loop containing nucleotide triphosphate hydrolases"/>
    <property type="match status" value="1"/>
</dbReference>
<dbReference type="GO" id="GO:0005524">
    <property type="term" value="F:ATP binding"/>
    <property type="evidence" value="ECO:0007669"/>
    <property type="project" value="UniProtKB-KW"/>
</dbReference>
<dbReference type="PROSITE" id="PS00486">
    <property type="entry name" value="DNA_MISMATCH_REPAIR_2"/>
    <property type="match status" value="1"/>
</dbReference>
<dbReference type="InterPro" id="IPR000432">
    <property type="entry name" value="DNA_mismatch_repair_MutS_C"/>
</dbReference>
<keyword evidence="6" id="KW-0067">ATP-binding</keyword>
<dbReference type="PANTHER" id="PTHR11361:SF122">
    <property type="entry name" value="DNA MISMATCH REPAIR PROTEIN MSH3"/>
    <property type="match status" value="1"/>
</dbReference>
<dbReference type="Gene3D" id="3.30.420.110">
    <property type="entry name" value="MutS, connector domain"/>
    <property type="match status" value="1"/>
</dbReference>
<dbReference type="OrthoDB" id="121051at2759"/>
<reference evidence="16 17" key="1">
    <citation type="journal article" date="2019" name="Nat. Ecol. Evol.">
        <title>Megaphylogeny resolves global patterns of mushroom evolution.</title>
        <authorList>
            <person name="Varga T."/>
            <person name="Krizsan K."/>
            <person name="Foldi C."/>
            <person name="Dima B."/>
            <person name="Sanchez-Garcia M."/>
            <person name="Sanchez-Ramirez S."/>
            <person name="Szollosi G.J."/>
            <person name="Szarkandi J.G."/>
            <person name="Papp V."/>
            <person name="Albert L."/>
            <person name="Andreopoulos W."/>
            <person name="Angelini C."/>
            <person name="Antonin V."/>
            <person name="Barry K.W."/>
            <person name="Bougher N.L."/>
            <person name="Buchanan P."/>
            <person name="Buyck B."/>
            <person name="Bense V."/>
            <person name="Catcheside P."/>
            <person name="Chovatia M."/>
            <person name="Cooper J."/>
            <person name="Damon W."/>
            <person name="Desjardin D."/>
            <person name="Finy P."/>
            <person name="Geml J."/>
            <person name="Haridas S."/>
            <person name="Hughes K."/>
            <person name="Justo A."/>
            <person name="Karasinski D."/>
            <person name="Kautmanova I."/>
            <person name="Kiss B."/>
            <person name="Kocsube S."/>
            <person name="Kotiranta H."/>
            <person name="LaButti K.M."/>
            <person name="Lechner B.E."/>
            <person name="Liimatainen K."/>
            <person name="Lipzen A."/>
            <person name="Lukacs Z."/>
            <person name="Mihaltcheva S."/>
            <person name="Morgado L.N."/>
            <person name="Niskanen T."/>
            <person name="Noordeloos M.E."/>
            <person name="Ohm R.A."/>
            <person name="Ortiz-Santana B."/>
            <person name="Ovrebo C."/>
            <person name="Racz N."/>
            <person name="Riley R."/>
            <person name="Savchenko A."/>
            <person name="Shiryaev A."/>
            <person name="Soop K."/>
            <person name="Spirin V."/>
            <person name="Szebenyi C."/>
            <person name="Tomsovsky M."/>
            <person name="Tulloss R.E."/>
            <person name="Uehling J."/>
            <person name="Grigoriev I.V."/>
            <person name="Vagvolgyi C."/>
            <person name="Papp T."/>
            <person name="Martin F.M."/>
            <person name="Miettinen O."/>
            <person name="Hibbett D.S."/>
            <person name="Nagy L.G."/>
        </authorList>
    </citation>
    <scope>NUCLEOTIDE SEQUENCE [LARGE SCALE GENOMIC DNA]</scope>
    <source>
        <strain evidence="16 17">CBS 962.96</strain>
    </source>
</reference>
<proteinExistence type="inferred from homology"/>
<evidence type="ECO:0000256" key="14">
    <source>
        <dbReference type="SAM" id="MobiDB-lite"/>
    </source>
</evidence>
<keyword evidence="7" id="KW-0238">DNA-binding</keyword>
<name>A0A4S8LRP7_DENBC</name>
<dbReference type="Gene3D" id="1.10.1420.10">
    <property type="match status" value="2"/>
</dbReference>